<evidence type="ECO:0008006" key="3">
    <source>
        <dbReference type="Google" id="ProtNLM"/>
    </source>
</evidence>
<proteinExistence type="predicted"/>
<dbReference type="EMBL" id="CALNXI010000103">
    <property type="protein sequence ID" value="CAH3019016.1"/>
    <property type="molecule type" value="Genomic_DNA"/>
</dbReference>
<gene>
    <name evidence="1" type="ORF">PEVE_00000695</name>
</gene>
<evidence type="ECO:0000313" key="2">
    <source>
        <dbReference type="Proteomes" id="UP001159427"/>
    </source>
</evidence>
<organism evidence="1 2">
    <name type="scientific">Porites evermanni</name>
    <dbReference type="NCBI Taxonomy" id="104178"/>
    <lineage>
        <taxon>Eukaryota</taxon>
        <taxon>Metazoa</taxon>
        <taxon>Cnidaria</taxon>
        <taxon>Anthozoa</taxon>
        <taxon>Hexacorallia</taxon>
        <taxon>Scleractinia</taxon>
        <taxon>Fungiina</taxon>
        <taxon>Poritidae</taxon>
        <taxon>Porites</taxon>
    </lineage>
</organism>
<reference evidence="1 2" key="1">
    <citation type="submission" date="2022-05" db="EMBL/GenBank/DDBJ databases">
        <authorList>
            <consortium name="Genoscope - CEA"/>
            <person name="William W."/>
        </authorList>
    </citation>
    <scope>NUCLEOTIDE SEQUENCE [LARGE SCALE GENOMIC DNA]</scope>
</reference>
<protein>
    <recommendedName>
        <fullName evidence="3">Tantalus-like domain-containing protein</fullName>
    </recommendedName>
</protein>
<evidence type="ECO:0000313" key="1">
    <source>
        <dbReference type="EMBL" id="CAH3019016.1"/>
    </source>
</evidence>
<accession>A0ABN8LV42</accession>
<keyword evidence="2" id="KW-1185">Reference proteome</keyword>
<dbReference type="Proteomes" id="UP001159427">
    <property type="component" value="Unassembled WGS sequence"/>
</dbReference>
<sequence length="141" mass="16289">MEECLADVQVTPPTEDNAAFAQHILWAPKKKRLHRRMIRDVPSGARRGSKIRKRLIFPIEENERKEEEELSSDVSEYIKEVNNGKKDSLRTPDCSEDKRNGSGVKLDLLKVRADHLKASQKLTRNVDPQRIKRKLALSSFR</sequence>
<comment type="caution">
    <text evidence="1">The sequence shown here is derived from an EMBL/GenBank/DDBJ whole genome shotgun (WGS) entry which is preliminary data.</text>
</comment>
<name>A0ABN8LV42_9CNID</name>